<gene>
    <name evidence="1" type="primary">Nfu_g_1_016633</name>
</gene>
<dbReference type="AlphaFoldDB" id="A0A1A8RKZ8"/>
<proteinExistence type="predicted"/>
<reference evidence="1" key="1">
    <citation type="submission" date="2016-05" db="EMBL/GenBank/DDBJ databases">
        <authorList>
            <person name="Lavstsen T."/>
            <person name="Jespersen J.S."/>
        </authorList>
    </citation>
    <scope>NUCLEOTIDE SEQUENCE</scope>
    <source>
        <tissue evidence="1">Brain</tissue>
    </source>
</reference>
<reference evidence="1" key="2">
    <citation type="submission" date="2016-06" db="EMBL/GenBank/DDBJ databases">
        <title>The genome of a short-lived fish provides insights into sex chromosome evolution and the genetic control of aging.</title>
        <authorList>
            <person name="Reichwald K."/>
            <person name="Felder M."/>
            <person name="Petzold A."/>
            <person name="Koch P."/>
            <person name="Groth M."/>
            <person name="Platzer M."/>
        </authorList>
    </citation>
    <scope>NUCLEOTIDE SEQUENCE</scope>
    <source>
        <tissue evidence="1">Brain</tissue>
    </source>
</reference>
<accession>A0A1A8RKZ8</accession>
<organism evidence="1">
    <name type="scientific">Nothobranchius rachovii</name>
    <name type="common">bluefin notho</name>
    <dbReference type="NCBI Taxonomy" id="451742"/>
    <lineage>
        <taxon>Eukaryota</taxon>
        <taxon>Metazoa</taxon>
        <taxon>Chordata</taxon>
        <taxon>Craniata</taxon>
        <taxon>Vertebrata</taxon>
        <taxon>Euteleostomi</taxon>
        <taxon>Actinopterygii</taxon>
        <taxon>Neopterygii</taxon>
        <taxon>Teleostei</taxon>
        <taxon>Neoteleostei</taxon>
        <taxon>Acanthomorphata</taxon>
        <taxon>Ovalentaria</taxon>
        <taxon>Atherinomorphae</taxon>
        <taxon>Cyprinodontiformes</taxon>
        <taxon>Nothobranchiidae</taxon>
        <taxon>Nothobranchius</taxon>
    </lineage>
</organism>
<dbReference type="EMBL" id="HAEH01017789">
    <property type="protein sequence ID" value="SBS06671.1"/>
    <property type="molecule type" value="Transcribed_RNA"/>
</dbReference>
<evidence type="ECO:0000313" key="1">
    <source>
        <dbReference type="EMBL" id="SBS06671.1"/>
    </source>
</evidence>
<feature type="non-terminal residue" evidence="1">
    <location>
        <position position="114"/>
    </location>
</feature>
<protein>
    <submittedName>
        <fullName evidence="1">Uncharacterized protein</fullName>
    </submittedName>
</protein>
<feature type="non-terminal residue" evidence="1">
    <location>
        <position position="1"/>
    </location>
</feature>
<sequence length="114" mass="12477">VCLPHCCSALLTHELHHWSSLSEGPPSMGTSPSEGLLCLFLLAWCSCRMELRFGRGSRRPECLCWEVTWRPSGALLLTAGRLSTSSCSALCGITGLLYPLHTPLALLLMIINCY</sequence>
<name>A0A1A8RKZ8_9TELE</name>